<dbReference type="Gene3D" id="2.130.10.10">
    <property type="entry name" value="YVTN repeat-like/Quinoprotein amine dehydrogenase"/>
    <property type="match status" value="3"/>
</dbReference>
<dbReference type="PROSITE" id="PS50294">
    <property type="entry name" value="WD_REPEATS_REGION"/>
    <property type="match status" value="1"/>
</dbReference>
<evidence type="ECO:0000313" key="3">
    <source>
        <dbReference type="EMBL" id="KAF0686710.1"/>
    </source>
</evidence>
<name>A0A485LJ37_9STRA</name>
<keyword evidence="5" id="KW-1185">Reference proteome</keyword>
<reference evidence="4 5" key="1">
    <citation type="submission" date="2019-03" db="EMBL/GenBank/DDBJ databases">
        <authorList>
            <person name="Gaulin E."/>
            <person name="Dumas B."/>
        </authorList>
    </citation>
    <scope>NUCLEOTIDE SEQUENCE [LARGE SCALE GENOMIC DNA]</scope>
    <source>
        <strain evidence="4">CBS 568.67</strain>
    </source>
</reference>
<dbReference type="OrthoDB" id="6154712at2759"/>
<dbReference type="SUPFAM" id="SSF50978">
    <property type="entry name" value="WD40 repeat-like"/>
    <property type="match status" value="2"/>
</dbReference>
<gene>
    <name evidence="4" type="primary">Aste57867_21552</name>
    <name evidence="3" type="ORF">As57867_021483</name>
    <name evidence="4" type="ORF">ASTE57867_21552</name>
</gene>
<sequence length="1574" mass="168598">MSSKARSKLTLERVLGLTACSNSGLSVNHVTGDVAYPAGCVVVMYNFRRDKQTRYYRVERAVSAVAFSPDGKLLAIAEKGHEPSITVWDVETGQLKAEFKKHKYGVVALAFSADARYLVSVGFVFDKMLYAWDLATNMLVGGAIIEDKIFALEFSAAERYFVTVGHRHVHFWPLDAANALCVTGRVLDDHLVELQSTAAKMARLTDATFVDVGCGTKTVAVTSDGFLCCFGGATMERLVSLEASCGFALSVTAEFVAVAGSAATIRLFDPVTLEYKHTLPFPPPYGKANEPNQFQHTLITPERPAEYAAAMAVRLVGGCLVALYADHTLLVFEVPSFAVLRTFLFHHGPIGDLQMVGAVVGMDTQKRILVSKTSAVPDGAFVTCSDDQTVRFWHLDRHKQKKSVADWTNPYCPEVLHIVYGATTAALDQAVPDPHIPKETHDVPHGFKCLALSDTTMAVGTNHGDIHFVSLQWPDLPRRVLEKAHASGVLTVAYSSSGQLASGGRDRLTHVYDRDGVCMKTLENHSGAVSVVRFTADGKRLISAGADHNLVFTQVSEHRLFRYNSFPVKGGKIHSMAVVDNDYVVSCVNSWVDVHTLVSNKHVHTHAVGEHHQVELSPGSALMALGGSTHDKCIYIVDFQSGDVLAKAAGHGDAITGLKFTLDGRRLVSASSDGCIFVWRLSDDLQSALKAKIRGVPSTVVIETLPEVPKPIHAAAPPPPLMPPPAPPGQPKKLESKIPKPHGAWYDGKAVAVPGGPLANADLDTWMKTRNVPRFHAPDDAGQLEEPLYDDTPSVARHHSETPPLLAPDKSDGPVPDAILNKDLVPSWARTIRQPSTPASNTSVAVSVGRKWAVLATPDPLNQMPAAPSEEKPHELDSNATRSILKDDRAVESNIPDGEWATHGIDVETKELVPSWARTFKEPSPSTSLAAPSGKSKWGAPGVVDSLARCDDDDDDDDELEMSETLYIKQSNGELHELEVPVSTKPSSPSSLMRQPSSSWSLAHERELLNKKKKQQETANAVAEMQAKLGLLGILKPKAEKPKAIGASFVTAYKDEILEDKSETKTALADEPPPPQVAVDASTTTTKSTTKAPVARRVTPPAVRTLEVAQESIDLVDKSLSHFVSGYAEATQTPLNVTQSVDTTIPVDQSLSHFVSGYGNLDRAMTTTPTVYREVPLSPKTQAPTPASSVTSSLDTTPVDMSLSHFTFGYDNGLGQSTRATDSTRSSVGQSVDLTTVDISLSHFVSGYNQDVAAPPATKSPTKASPAITPNATQLSVQQSSVDFTPVDASLGQFVAGYHGQAANVAHSIDTTPVDASLGQFVSGYSEQVQSVVQSIDTTPVDASLGQFVAGYHAQATNVAQSIDATPVDASLSQFVSGYSETSSPPSTTQANLTTKTNTSREGAPPTPPPSPPQIHRTSESLNSTSDSALFTTASMDMDMSLSQYISGYATAVDLATVHDIAPASSVDLSDTSDGDSSDESQLNQPGEVTPVTLDMKQANPRDPSSLLEAEDGSPATASPEKKTIVRSLRHLEVNLETTVRQLADVHPGDDPDDEIVALATALQAKIARFAEKP</sequence>
<dbReference type="EMBL" id="CAADRA010007005">
    <property type="protein sequence ID" value="VFT98222.1"/>
    <property type="molecule type" value="Genomic_DNA"/>
</dbReference>
<dbReference type="InterPro" id="IPR015943">
    <property type="entry name" value="WD40/YVTN_repeat-like_dom_sf"/>
</dbReference>
<reference evidence="3" key="2">
    <citation type="submission" date="2019-06" db="EMBL/GenBank/DDBJ databases">
        <title>Genomics analysis of Aphanomyces spp. identifies a new class of oomycete effector associated with host adaptation.</title>
        <authorList>
            <person name="Gaulin E."/>
        </authorList>
    </citation>
    <scope>NUCLEOTIDE SEQUENCE</scope>
    <source>
        <strain evidence="3">CBS 578.67</strain>
    </source>
</reference>
<dbReference type="EMBL" id="VJMH01006979">
    <property type="protein sequence ID" value="KAF0686710.1"/>
    <property type="molecule type" value="Genomic_DNA"/>
</dbReference>
<feature type="compositionally biased region" description="Low complexity" evidence="2">
    <location>
        <begin position="1388"/>
        <end position="1398"/>
    </location>
</feature>
<dbReference type="InterPro" id="IPR001680">
    <property type="entry name" value="WD40_rpt"/>
</dbReference>
<feature type="region of interest" description="Disordered" evidence="2">
    <location>
        <begin position="715"/>
        <end position="735"/>
    </location>
</feature>
<organism evidence="4 5">
    <name type="scientific">Aphanomyces stellatus</name>
    <dbReference type="NCBI Taxonomy" id="120398"/>
    <lineage>
        <taxon>Eukaryota</taxon>
        <taxon>Sar</taxon>
        <taxon>Stramenopiles</taxon>
        <taxon>Oomycota</taxon>
        <taxon>Saprolegniomycetes</taxon>
        <taxon>Saprolegniales</taxon>
        <taxon>Verrucalvaceae</taxon>
        <taxon>Aphanomyces</taxon>
    </lineage>
</organism>
<feature type="repeat" description="WD" evidence="1">
    <location>
        <begin position="522"/>
        <end position="550"/>
    </location>
</feature>
<feature type="region of interest" description="Disordered" evidence="2">
    <location>
        <begin position="1467"/>
        <end position="1522"/>
    </location>
</feature>
<feature type="region of interest" description="Disordered" evidence="2">
    <location>
        <begin position="1377"/>
        <end position="1424"/>
    </location>
</feature>
<proteinExistence type="predicted"/>
<feature type="compositionally biased region" description="Low complexity" evidence="2">
    <location>
        <begin position="1081"/>
        <end position="1092"/>
    </location>
</feature>
<feature type="repeat" description="WD" evidence="1">
    <location>
        <begin position="648"/>
        <end position="682"/>
    </location>
</feature>
<evidence type="ECO:0000313" key="5">
    <source>
        <dbReference type="Proteomes" id="UP000332933"/>
    </source>
</evidence>
<dbReference type="PANTHER" id="PTHR45589:SF1">
    <property type="entry name" value="WD REPEAT DOMAIN 62, ISOFORM G"/>
    <property type="match status" value="1"/>
</dbReference>
<dbReference type="InterPro" id="IPR036322">
    <property type="entry name" value="WD40_repeat_dom_sf"/>
</dbReference>
<feature type="region of interest" description="Disordered" evidence="2">
    <location>
        <begin position="1063"/>
        <end position="1096"/>
    </location>
</feature>
<evidence type="ECO:0000313" key="4">
    <source>
        <dbReference type="EMBL" id="VFT98222.1"/>
    </source>
</evidence>
<evidence type="ECO:0000256" key="2">
    <source>
        <dbReference type="SAM" id="MobiDB-lite"/>
    </source>
</evidence>
<feature type="compositionally biased region" description="Polar residues" evidence="2">
    <location>
        <begin position="1377"/>
        <end position="1387"/>
    </location>
</feature>
<dbReference type="InterPro" id="IPR052779">
    <property type="entry name" value="WDR62"/>
</dbReference>
<dbReference type="Pfam" id="PF00400">
    <property type="entry name" value="WD40"/>
    <property type="match status" value="6"/>
</dbReference>
<feature type="compositionally biased region" description="Low complexity" evidence="2">
    <location>
        <begin position="980"/>
        <end position="1000"/>
    </location>
</feature>
<dbReference type="SMART" id="SM00320">
    <property type="entry name" value="WD40"/>
    <property type="match status" value="7"/>
</dbReference>
<evidence type="ECO:0000256" key="1">
    <source>
        <dbReference type="PROSITE-ProRule" id="PRU00221"/>
    </source>
</evidence>
<protein>
    <submittedName>
        <fullName evidence="4">Aste57867_21552 protein</fullName>
    </submittedName>
</protein>
<accession>A0A485LJ37</accession>
<dbReference type="PANTHER" id="PTHR45589">
    <property type="entry name" value="WD REPEAT DOMAIN 62, ISOFORM G"/>
    <property type="match status" value="1"/>
</dbReference>
<feature type="region of interest" description="Disordered" evidence="2">
    <location>
        <begin position="978"/>
        <end position="1000"/>
    </location>
</feature>
<dbReference type="Proteomes" id="UP000332933">
    <property type="component" value="Unassembled WGS sequence"/>
</dbReference>
<feature type="region of interest" description="Disordered" evidence="2">
    <location>
        <begin position="793"/>
        <end position="812"/>
    </location>
</feature>
<keyword evidence="1" id="KW-0853">WD repeat</keyword>
<feature type="compositionally biased region" description="Pro residues" evidence="2">
    <location>
        <begin position="716"/>
        <end position="730"/>
    </location>
</feature>
<dbReference type="PROSITE" id="PS50082">
    <property type="entry name" value="WD_REPEATS_2"/>
    <property type="match status" value="2"/>
</dbReference>